<dbReference type="NCBIfam" id="TIGR00177">
    <property type="entry name" value="molyb_syn"/>
    <property type="match status" value="1"/>
</dbReference>
<gene>
    <name evidence="2" type="ORF">FJZ00_09990</name>
</gene>
<dbReference type="EMBL" id="VGJX01000588">
    <property type="protein sequence ID" value="MBM3275474.1"/>
    <property type="molecule type" value="Genomic_DNA"/>
</dbReference>
<reference evidence="2 3" key="1">
    <citation type="submission" date="2019-03" db="EMBL/GenBank/DDBJ databases">
        <title>Lake Tanganyika Metagenome-Assembled Genomes (MAGs).</title>
        <authorList>
            <person name="Tran P."/>
        </authorList>
    </citation>
    <scope>NUCLEOTIDE SEQUENCE [LARGE SCALE GENOMIC DNA]</scope>
    <source>
        <strain evidence="2">K_DeepCast_65m_m2_236</strain>
    </source>
</reference>
<dbReference type="PANTHER" id="PTHR13939:SF0">
    <property type="entry name" value="NMN AMIDOHYDROLASE-LIKE PROTEIN YFAY"/>
    <property type="match status" value="1"/>
</dbReference>
<organism evidence="2 3">
    <name type="scientific">Candidatus Tanganyikabacteria bacterium</name>
    <dbReference type="NCBI Taxonomy" id="2961651"/>
    <lineage>
        <taxon>Bacteria</taxon>
        <taxon>Bacillati</taxon>
        <taxon>Candidatus Sericytochromatia</taxon>
        <taxon>Candidatus Tanganyikabacteria</taxon>
    </lineage>
</organism>
<dbReference type="SMART" id="SM00852">
    <property type="entry name" value="MoCF_biosynth"/>
    <property type="match status" value="1"/>
</dbReference>
<feature type="non-terminal residue" evidence="2">
    <location>
        <position position="171"/>
    </location>
</feature>
<dbReference type="SUPFAM" id="SSF53218">
    <property type="entry name" value="Molybdenum cofactor biosynthesis proteins"/>
    <property type="match status" value="1"/>
</dbReference>
<protein>
    <submittedName>
        <fullName evidence="2">Competence/damage-inducible protein A</fullName>
    </submittedName>
</protein>
<dbReference type="Gene3D" id="3.40.980.10">
    <property type="entry name" value="MoaB/Mog-like domain"/>
    <property type="match status" value="1"/>
</dbReference>
<comment type="caution">
    <text evidence="2">The sequence shown here is derived from an EMBL/GenBank/DDBJ whole genome shotgun (WGS) entry which is preliminary data.</text>
</comment>
<dbReference type="AlphaFoldDB" id="A0A937X799"/>
<proteinExistence type="predicted"/>
<evidence type="ECO:0000259" key="1">
    <source>
        <dbReference type="SMART" id="SM00852"/>
    </source>
</evidence>
<dbReference type="CDD" id="cd00885">
    <property type="entry name" value="cinA"/>
    <property type="match status" value="1"/>
</dbReference>
<dbReference type="PANTHER" id="PTHR13939">
    <property type="entry name" value="NICOTINAMIDE-NUCLEOTIDE AMIDOHYDROLASE PNCC"/>
    <property type="match status" value="1"/>
</dbReference>
<dbReference type="InterPro" id="IPR050101">
    <property type="entry name" value="CinA"/>
</dbReference>
<accession>A0A937X799</accession>
<evidence type="ECO:0000313" key="2">
    <source>
        <dbReference type="EMBL" id="MBM3275474.1"/>
    </source>
</evidence>
<dbReference type="Proteomes" id="UP000703893">
    <property type="component" value="Unassembled WGS sequence"/>
</dbReference>
<name>A0A937X799_9BACT</name>
<dbReference type="InterPro" id="IPR036425">
    <property type="entry name" value="MoaB/Mog-like_dom_sf"/>
</dbReference>
<evidence type="ECO:0000313" key="3">
    <source>
        <dbReference type="Proteomes" id="UP000703893"/>
    </source>
</evidence>
<feature type="domain" description="MoaB/Mog" evidence="1">
    <location>
        <begin position="4"/>
        <end position="171"/>
    </location>
</feature>
<dbReference type="InterPro" id="IPR001453">
    <property type="entry name" value="MoaB/Mog_dom"/>
</dbReference>
<dbReference type="Pfam" id="PF00994">
    <property type="entry name" value="MoCF_biosynth"/>
    <property type="match status" value="1"/>
</dbReference>
<sequence>MLAEILSIGTELLIGQVVNTNATWLSKELARLGIDVHRVMTVGDNMDRLIETLETALARADLVICTGGLGPTADDITVEALGRVIGEDLAERLEITAHIADIFARRGREMTVLDRKQAFFPPSADLIPNPSGTAFGVCVTTPRGARAMAFPGVPSELETMWQTWAAPRLAA</sequence>